<dbReference type="Pfam" id="PF00544">
    <property type="entry name" value="Pectate_lyase_4"/>
    <property type="match status" value="1"/>
</dbReference>
<dbReference type="GO" id="GO:0030570">
    <property type="term" value="F:pectate lyase activity"/>
    <property type="evidence" value="ECO:0007669"/>
    <property type="project" value="InterPro"/>
</dbReference>
<dbReference type="STRING" id="41688.A0A2N3N881"/>
<evidence type="ECO:0000313" key="7">
    <source>
        <dbReference type="EMBL" id="PKS08659.1"/>
    </source>
</evidence>
<sequence>MHVPSSFSLAALGATLVSGASLNYARIPMGNNGPALAARQTCSSNVDELVGFGQGTTGGGSGEGTTVTSCSALESAVAAGGVIKISGMLTGCGIIDLQGDTTVIGVGADSGIEDGGFRIKKVSNVIVRNLKFHNAPKKGDLLALDRATQVWVDHCDFSSEGITGNKDTYDGLLDITHASDFVTVSWNKFHDHWKGSLVGHSDNNADEDTGHLRVTFHHNHWTNVNSRLPSVRFGTAHIYSSCYTDNPTSGVNSRMGAQVLVEETSFTDTHRAIVTNLDSKEEGFAVSRNNIFTNSDTDITQEGSLTPPYEYTTDSASCVCSLLESKAGTGVIA</sequence>
<dbReference type="InParanoid" id="A0A2N3N881"/>
<evidence type="ECO:0000259" key="6">
    <source>
        <dbReference type="SMART" id="SM00656"/>
    </source>
</evidence>
<dbReference type="InterPro" id="IPR012334">
    <property type="entry name" value="Pectin_lyas_fold"/>
</dbReference>
<evidence type="ECO:0000256" key="2">
    <source>
        <dbReference type="ARBA" id="ARBA00022729"/>
    </source>
</evidence>
<reference evidence="7 8" key="1">
    <citation type="journal article" date="2017" name="G3 (Bethesda)">
        <title>First Draft Genome Sequence of the Pathogenic Fungus Lomentospora prolificans (Formerly Scedosporium prolificans).</title>
        <authorList>
            <person name="Luo R."/>
            <person name="Zimin A."/>
            <person name="Workman R."/>
            <person name="Fan Y."/>
            <person name="Pertea G."/>
            <person name="Grossman N."/>
            <person name="Wear M.P."/>
            <person name="Jia B."/>
            <person name="Miller H."/>
            <person name="Casadevall A."/>
            <person name="Timp W."/>
            <person name="Zhang S.X."/>
            <person name="Salzberg S.L."/>
        </authorList>
    </citation>
    <scope>NUCLEOTIDE SEQUENCE [LARGE SCALE GENOMIC DNA]</scope>
    <source>
        <strain evidence="7 8">JHH-5317</strain>
    </source>
</reference>
<feature type="domain" description="Pectate lyase" evidence="6">
    <location>
        <begin position="60"/>
        <end position="272"/>
    </location>
</feature>
<dbReference type="VEuPathDB" id="FungiDB:jhhlp_004712"/>
<accession>A0A2N3N881</accession>
<keyword evidence="4" id="KW-0624">Polysaccharide degradation</keyword>
<dbReference type="InterPro" id="IPR002022">
    <property type="entry name" value="Pec_lyase"/>
</dbReference>
<comment type="caution">
    <text evidence="7">The sequence shown here is derived from an EMBL/GenBank/DDBJ whole genome shotgun (WGS) entry which is preliminary data.</text>
</comment>
<dbReference type="PANTHER" id="PTHR31683:SF18">
    <property type="entry name" value="PECTATE LYASE 21-RELATED"/>
    <property type="match status" value="1"/>
</dbReference>
<feature type="signal peptide" evidence="5">
    <location>
        <begin position="1"/>
        <end position="19"/>
    </location>
</feature>
<evidence type="ECO:0000256" key="3">
    <source>
        <dbReference type="ARBA" id="ARBA00023239"/>
    </source>
</evidence>
<dbReference type="AlphaFoldDB" id="A0A2N3N881"/>
<gene>
    <name evidence="7" type="ORF">jhhlp_004712</name>
</gene>
<dbReference type="InterPro" id="IPR011050">
    <property type="entry name" value="Pectin_lyase_fold/virulence"/>
</dbReference>
<evidence type="ECO:0000256" key="4">
    <source>
        <dbReference type="RuleBase" id="RU361173"/>
    </source>
</evidence>
<evidence type="ECO:0000256" key="1">
    <source>
        <dbReference type="ARBA" id="ARBA00010980"/>
    </source>
</evidence>
<keyword evidence="8" id="KW-1185">Reference proteome</keyword>
<keyword evidence="3 4" id="KW-0456">Lyase</keyword>
<dbReference type="InterPro" id="IPR045032">
    <property type="entry name" value="PEL"/>
</dbReference>
<evidence type="ECO:0000256" key="5">
    <source>
        <dbReference type="SAM" id="SignalP"/>
    </source>
</evidence>
<comment type="similarity">
    <text evidence="1 4">Belongs to the polysaccharide lyase 1 family.</text>
</comment>
<dbReference type="EMBL" id="NLAX01000094">
    <property type="protein sequence ID" value="PKS08659.1"/>
    <property type="molecule type" value="Genomic_DNA"/>
</dbReference>
<dbReference type="Proteomes" id="UP000233524">
    <property type="component" value="Unassembled WGS sequence"/>
</dbReference>
<dbReference type="Gene3D" id="2.160.20.10">
    <property type="entry name" value="Single-stranded right-handed beta-helix, Pectin lyase-like"/>
    <property type="match status" value="1"/>
</dbReference>
<dbReference type="OrthoDB" id="1637350at2759"/>
<organism evidence="7 8">
    <name type="scientific">Lomentospora prolificans</name>
    <dbReference type="NCBI Taxonomy" id="41688"/>
    <lineage>
        <taxon>Eukaryota</taxon>
        <taxon>Fungi</taxon>
        <taxon>Dikarya</taxon>
        <taxon>Ascomycota</taxon>
        <taxon>Pezizomycotina</taxon>
        <taxon>Sordariomycetes</taxon>
        <taxon>Hypocreomycetidae</taxon>
        <taxon>Microascales</taxon>
        <taxon>Microascaceae</taxon>
        <taxon>Lomentospora</taxon>
    </lineage>
</organism>
<evidence type="ECO:0000313" key="8">
    <source>
        <dbReference type="Proteomes" id="UP000233524"/>
    </source>
</evidence>
<dbReference type="SUPFAM" id="SSF51126">
    <property type="entry name" value="Pectin lyase-like"/>
    <property type="match status" value="1"/>
</dbReference>
<name>A0A2N3N881_9PEZI</name>
<dbReference type="GO" id="GO:0005576">
    <property type="term" value="C:extracellular region"/>
    <property type="evidence" value="ECO:0007669"/>
    <property type="project" value="UniProtKB-SubCell"/>
</dbReference>
<dbReference type="PANTHER" id="PTHR31683">
    <property type="entry name" value="PECTATE LYASE 18-RELATED"/>
    <property type="match status" value="1"/>
</dbReference>
<keyword evidence="4" id="KW-0964">Secreted</keyword>
<dbReference type="SMART" id="SM00656">
    <property type="entry name" value="Amb_all"/>
    <property type="match status" value="1"/>
</dbReference>
<feature type="chain" id="PRO_5014625982" description="Pectate lyase domain-containing protein" evidence="5">
    <location>
        <begin position="20"/>
        <end position="333"/>
    </location>
</feature>
<protein>
    <recommendedName>
        <fullName evidence="6">Pectate lyase domain-containing protein</fullName>
    </recommendedName>
</protein>
<proteinExistence type="inferred from homology"/>
<keyword evidence="2 5" id="KW-0732">Signal</keyword>
<dbReference type="GO" id="GO:0000272">
    <property type="term" value="P:polysaccharide catabolic process"/>
    <property type="evidence" value="ECO:0007669"/>
    <property type="project" value="UniProtKB-KW"/>
</dbReference>
<keyword evidence="4" id="KW-0119">Carbohydrate metabolism</keyword>
<comment type="subcellular location">
    <subcellularLocation>
        <location evidence="4">Secreted</location>
    </subcellularLocation>
</comment>